<dbReference type="KEGG" id="aagg:ETAA8_64930"/>
<keyword evidence="3" id="KW-1185">Reference proteome</keyword>
<organism evidence="2 3">
    <name type="scientific">Anatilimnocola aggregata</name>
    <dbReference type="NCBI Taxonomy" id="2528021"/>
    <lineage>
        <taxon>Bacteria</taxon>
        <taxon>Pseudomonadati</taxon>
        <taxon>Planctomycetota</taxon>
        <taxon>Planctomycetia</taxon>
        <taxon>Pirellulales</taxon>
        <taxon>Pirellulaceae</taxon>
        <taxon>Anatilimnocola</taxon>
    </lineage>
</organism>
<feature type="compositionally biased region" description="Low complexity" evidence="1">
    <location>
        <begin position="23"/>
        <end position="34"/>
    </location>
</feature>
<name>A0A517YM89_9BACT</name>
<feature type="region of interest" description="Disordered" evidence="1">
    <location>
        <begin position="1"/>
        <end position="64"/>
    </location>
</feature>
<dbReference type="EMBL" id="CP036274">
    <property type="protein sequence ID" value="QDU31339.1"/>
    <property type="molecule type" value="Genomic_DNA"/>
</dbReference>
<dbReference type="AlphaFoldDB" id="A0A517YM89"/>
<sequence>MGPINRSRNTEKKNLVLPPNPKSSPLSSAASQQPYGGSTKTGRSHQSHVQTTQEATSRDRKSSEMVSAFEAWPVATEETTNAAVRLIRVGDNTRLLVPFTAGVVQVETHWPDIAKLRGSVQCNGSGCLLCRVGIKVTLQSLLPIYDVTVRNVGVLEIRPDSRPGALLPQVREMLKHFMSRKNPLVVTVQKTAAYDYSLNWVPLPPGADDGASSIRIFGERFEKGELDIASVYQRITNELLATYPEIAASMNVLGVQI</sequence>
<evidence type="ECO:0000313" key="2">
    <source>
        <dbReference type="EMBL" id="QDU31339.1"/>
    </source>
</evidence>
<protein>
    <submittedName>
        <fullName evidence="2">Uncharacterized protein</fullName>
    </submittedName>
</protein>
<reference evidence="2 3" key="1">
    <citation type="submission" date="2019-02" db="EMBL/GenBank/DDBJ databases">
        <title>Deep-cultivation of Planctomycetes and their phenomic and genomic characterization uncovers novel biology.</title>
        <authorList>
            <person name="Wiegand S."/>
            <person name="Jogler M."/>
            <person name="Boedeker C."/>
            <person name="Pinto D."/>
            <person name="Vollmers J."/>
            <person name="Rivas-Marin E."/>
            <person name="Kohn T."/>
            <person name="Peeters S.H."/>
            <person name="Heuer A."/>
            <person name="Rast P."/>
            <person name="Oberbeckmann S."/>
            <person name="Bunk B."/>
            <person name="Jeske O."/>
            <person name="Meyerdierks A."/>
            <person name="Storesund J.E."/>
            <person name="Kallscheuer N."/>
            <person name="Luecker S."/>
            <person name="Lage O.M."/>
            <person name="Pohl T."/>
            <person name="Merkel B.J."/>
            <person name="Hornburger P."/>
            <person name="Mueller R.-W."/>
            <person name="Bruemmer F."/>
            <person name="Labrenz M."/>
            <person name="Spormann A.M."/>
            <person name="Op den Camp H."/>
            <person name="Overmann J."/>
            <person name="Amann R."/>
            <person name="Jetten M.S.M."/>
            <person name="Mascher T."/>
            <person name="Medema M.H."/>
            <person name="Devos D.P."/>
            <person name="Kaster A.-K."/>
            <person name="Ovreas L."/>
            <person name="Rohde M."/>
            <person name="Galperin M.Y."/>
            <person name="Jogler C."/>
        </authorList>
    </citation>
    <scope>NUCLEOTIDE SEQUENCE [LARGE SCALE GENOMIC DNA]</scope>
    <source>
        <strain evidence="2 3">ETA_A8</strain>
    </source>
</reference>
<evidence type="ECO:0000256" key="1">
    <source>
        <dbReference type="SAM" id="MobiDB-lite"/>
    </source>
</evidence>
<proteinExistence type="predicted"/>
<dbReference type="Proteomes" id="UP000315017">
    <property type="component" value="Chromosome"/>
</dbReference>
<evidence type="ECO:0000313" key="3">
    <source>
        <dbReference type="Proteomes" id="UP000315017"/>
    </source>
</evidence>
<gene>
    <name evidence="2" type="ORF">ETAA8_64930</name>
</gene>
<accession>A0A517YM89</accession>